<gene>
    <name evidence="1" type="ORF">RUMOBE_03814</name>
</gene>
<dbReference type="Proteomes" id="UP000006002">
    <property type="component" value="Unassembled WGS sequence"/>
</dbReference>
<name>A5ZXQ9_9FIRM</name>
<dbReference type="EMBL" id="AAVO02000027">
    <property type="protein sequence ID" value="EDM85578.1"/>
    <property type="molecule type" value="Genomic_DNA"/>
</dbReference>
<dbReference type="AlphaFoldDB" id="A5ZXQ9"/>
<accession>A5ZXQ9</accession>
<evidence type="ECO:0000313" key="1">
    <source>
        <dbReference type="EMBL" id="EDM85578.1"/>
    </source>
</evidence>
<evidence type="ECO:0000313" key="2">
    <source>
        <dbReference type="Proteomes" id="UP000006002"/>
    </source>
</evidence>
<organism evidence="1 2">
    <name type="scientific">Blautia obeum ATCC 29174</name>
    <dbReference type="NCBI Taxonomy" id="411459"/>
    <lineage>
        <taxon>Bacteria</taxon>
        <taxon>Bacillati</taxon>
        <taxon>Bacillota</taxon>
        <taxon>Clostridia</taxon>
        <taxon>Lachnospirales</taxon>
        <taxon>Lachnospiraceae</taxon>
        <taxon>Blautia</taxon>
    </lineage>
</organism>
<reference evidence="1 2" key="2">
    <citation type="submission" date="2007-04" db="EMBL/GenBank/DDBJ databases">
        <title>Draft genome sequence of Ruminococcus obeum (ATCC 29174).</title>
        <authorList>
            <person name="Sudarsanam P."/>
            <person name="Ley R."/>
            <person name="Guruge J."/>
            <person name="Turnbaugh P.J."/>
            <person name="Mahowald M."/>
            <person name="Liep D."/>
            <person name="Gordon J."/>
        </authorList>
    </citation>
    <scope>NUCLEOTIDE SEQUENCE [LARGE SCALE GENOMIC DNA]</scope>
    <source>
        <strain evidence="1 2">ATCC 29174</strain>
    </source>
</reference>
<proteinExistence type="predicted"/>
<comment type="caution">
    <text evidence="1">The sequence shown here is derived from an EMBL/GenBank/DDBJ whole genome shotgun (WGS) entry which is preliminary data.</text>
</comment>
<sequence>RYDKLIKKVTSDSHIFLYRGLVKWYDRGLQNLWWEFDSLIPCSKKSRKCLKISVSGFSFIFRKKDVY</sequence>
<dbReference type="HOGENOM" id="CLU_2799738_0_0_9"/>
<protein>
    <submittedName>
        <fullName evidence="1">Uncharacterized protein</fullName>
    </submittedName>
</protein>
<feature type="non-terminal residue" evidence="1">
    <location>
        <position position="1"/>
    </location>
</feature>
<reference evidence="1 2" key="1">
    <citation type="submission" date="2007-03" db="EMBL/GenBank/DDBJ databases">
        <authorList>
            <person name="Fulton L."/>
            <person name="Clifton S."/>
            <person name="Fulton B."/>
            <person name="Xu J."/>
            <person name="Minx P."/>
            <person name="Pepin K.H."/>
            <person name="Johnson M."/>
            <person name="Thiruvilangam P."/>
            <person name="Bhonagiri V."/>
            <person name="Nash W.E."/>
            <person name="Mardis E.R."/>
            <person name="Wilson R.K."/>
        </authorList>
    </citation>
    <scope>NUCLEOTIDE SEQUENCE [LARGE SCALE GENOMIC DNA]</scope>
    <source>
        <strain evidence="1 2">ATCC 29174</strain>
    </source>
</reference>